<dbReference type="SUPFAM" id="SSF52972">
    <property type="entry name" value="ITPase-like"/>
    <property type="match status" value="1"/>
</dbReference>
<feature type="domain" description="Non-canonical purine NTP phosphatase/PRRC1" evidence="12">
    <location>
        <begin position="41"/>
        <end position="203"/>
    </location>
</feature>
<dbReference type="GO" id="GO:0000166">
    <property type="term" value="F:nucleotide binding"/>
    <property type="evidence" value="ECO:0007669"/>
    <property type="project" value="UniProtKB-KW"/>
</dbReference>
<dbReference type="Gene3D" id="3.90.950.10">
    <property type="match status" value="1"/>
</dbReference>
<comment type="subunit">
    <text evidence="11">Homodimer.</text>
</comment>
<gene>
    <name evidence="13" type="ORF">AVDCRST_MAG11-3606</name>
</gene>
<dbReference type="InterPro" id="IPR026533">
    <property type="entry name" value="NTPase/PRRC1"/>
</dbReference>
<evidence type="ECO:0000256" key="8">
    <source>
        <dbReference type="ARBA" id="ARBA00048174"/>
    </source>
</evidence>
<dbReference type="AlphaFoldDB" id="A0A6J4M9N8"/>
<comment type="similarity">
    <text evidence="10 11">Belongs to the YjjX NTPase family.</text>
</comment>
<evidence type="ECO:0000256" key="11">
    <source>
        <dbReference type="HAMAP-Rule" id="MF_00648"/>
    </source>
</evidence>
<evidence type="ECO:0000256" key="10">
    <source>
        <dbReference type="ARBA" id="ARBA00060855"/>
    </source>
</evidence>
<dbReference type="HAMAP" id="MF_00648">
    <property type="entry name" value="Non_canon_purine_NTPase_YjjX"/>
    <property type="match status" value="1"/>
</dbReference>
<dbReference type="GO" id="GO:0103023">
    <property type="term" value="F:ITPase activity"/>
    <property type="evidence" value="ECO:0007669"/>
    <property type="project" value="UniProtKB-EC"/>
</dbReference>
<keyword evidence="7 11" id="KW-0464">Manganese</keyword>
<comment type="cofactor">
    <cofactor evidence="1">
        <name>Mn(2+)</name>
        <dbReference type="ChEBI" id="CHEBI:29035"/>
    </cofactor>
</comment>
<dbReference type="Pfam" id="PF01931">
    <property type="entry name" value="NTPase_I-T"/>
    <property type="match status" value="1"/>
</dbReference>
<dbReference type="PANTHER" id="PTHR34699:SF2">
    <property type="entry name" value="NON-CANONICAL PURINE NTP PHOSPHATASE_PRRC1 DOMAIN-CONTAINING PROTEIN"/>
    <property type="match status" value="1"/>
</dbReference>
<dbReference type="GO" id="GO:0046872">
    <property type="term" value="F:metal ion binding"/>
    <property type="evidence" value="ECO:0007669"/>
    <property type="project" value="UniProtKB-KW"/>
</dbReference>
<dbReference type="GO" id="GO:0009117">
    <property type="term" value="P:nucleotide metabolic process"/>
    <property type="evidence" value="ECO:0007669"/>
    <property type="project" value="UniProtKB-KW"/>
</dbReference>
<dbReference type="InterPro" id="IPR002786">
    <property type="entry name" value="Non_canon_purine_NTPase"/>
</dbReference>
<dbReference type="InterPro" id="IPR050299">
    <property type="entry name" value="YjjX_NTPase"/>
</dbReference>
<comment type="catalytic activity">
    <reaction evidence="8 11">
        <text>ITP + H2O = IDP + phosphate + H(+)</text>
        <dbReference type="Rhea" id="RHEA:28330"/>
        <dbReference type="ChEBI" id="CHEBI:15377"/>
        <dbReference type="ChEBI" id="CHEBI:15378"/>
        <dbReference type="ChEBI" id="CHEBI:43474"/>
        <dbReference type="ChEBI" id="CHEBI:58280"/>
        <dbReference type="ChEBI" id="CHEBI:61402"/>
        <dbReference type="EC" id="3.6.1.73"/>
    </reaction>
</comment>
<evidence type="ECO:0000313" key="13">
    <source>
        <dbReference type="EMBL" id="CAA9352506.1"/>
    </source>
</evidence>
<evidence type="ECO:0000259" key="12">
    <source>
        <dbReference type="Pfam" id="PF01931"/>
    </source>
</evidence>
<evidence type="ECO:0000256" key="4">
    <source>
        <dbReference type="ARBA" id="ARBA00022801"/>
    </source>
</evidence>
<name>A0A6J4M9N8_9BACT</name>
<keyword evidence="6 11" id="KW-0546">Nucleotide metabolism</keyword>
<evidence type="ECO:0000256" key="7">
    <source>
        <dbReference type="ARBA" id="ARBA00023211"/>
    </source>
</evidence>
<evidence type="ECO:0000256" key="6">
    <source>
        <dbReference type="ARBA" id="ARBA00023080"/>
    </source>
</evidence>
<protein>
    <recommendedName>
        <fullName evidence="11">Probable inosine/xanthosine triphosphatase</fullName>
        <shortName evidence="11">ITPase/XTPase</shortName>
        <ecNumber evidence="11">3.6.1.73</ecNumber>
    </recommendedName>
    <alternativeName>
        <fullName evidence="11">Non-canonical purine NTP phosphatase</fullName>
    </alternativeName>
    <alternativeName>
        <fullName evidence="11">Non-standard purine NTP phosphatase</fullName>
    </alternativeName>
    <alternativeName>
        <fullName evidence="11">Nucleoside-triphosphate phosphatase</fullName>
        <shortName evidence="11">NTPase</shortName>
    </alternativeName>
</protein>
<keyword evidence="2 11" id="KW-0479">Metal-binding</keyword>
<reference evidence="13" key="1">
    <citation type="submission" date="2020-02" db="EMBL/GenBank/DDBJ databases">
        <authorList>
            <person name="Meier V. D."/>
        </authorList>
    </citation>
    <scope>NUCLEOTIDE SEQUENCE</scope>
    <source>
        <strain evidence="13">AVDCRST_MAG11</strain>
    </source>
</reference>
<dbReference type="PANTHER" id="PTHR34699">
    <property type="match status" value="1"/>
</dbReference>
<evidence type="ECO:0000256" key="1">
    <source>
        <dbReference type="ARBA" id="ARBA00001936"/>
    </source>
</evidence>
<evidence type="ECO:0000256" key="2">
    <source>
        <dbReference type="ARBA" id="ARBA00022723"/>
    </source>
</evidence>
<proteinExistence type="inferred from homology"/>
<comment type="cofactor">
    <cofactor evidence="11">
        <name>Mg(2+)</name>
        <dbReference type="ChEBI" id="CHEBI:18420"/>
    </cofactor>
    <cofactor evidence="11">
        <name>Mn(2+)</name>
        <dbReference type="ChEBI" id="CHEBI:29035"/>
    </cofactor>
    <text evidence="11">Binds 1 divalent metal cation per subunit; can use either Mg(2+) or Mn(2+).</text>
</comment>
<sequence>MSDGYTIPVVEVPLDAPDPIAELLPETQVRLADDVRVVAVGSLNPVKVGAVRAVLVPLAPGVTVTGVLVASEVPSQPWGDEETIRGARARAVGALAKVPHAEMAVGLEGGVVDGEGGLRTCAWAVVVSRAGVEGVGGSLAVPLPPAVATLVRGGLELGEAMDAYAGASNTKQGLGAVGILTAGLIDRQRAYETLVTYALAPFLAGGHWR</sequence>
<dbReference type="InterPro" id="IPR029001">
    <property type="entry name" value="ITPase-like_fam"/>
</dbReference>
<evidence type="ECO:0000256" key="5">
    <source>
        <dbReference type="ARBA" id="ARBA00022842"/>
    </source>
</evidence>
<dbReference type="EC" id="3.6.1.73" evidence="11"/>
<evidence type="ECO:0000256" key="3">
    <source>
        <dbReference type="ARBA" id="ARBA00022741"/>
    </source>
</evidence>
<comment type="catalytic activity">
    <reaction evidence="9 11">
        <text>XTP + H2O = XDP + phosphate + H(+)</text>
        <dbReference type="Rhea" id="RHEA:28406"/>
        <dbReference type="ChEBI" id="CHEBI:15377"/>
        <dbReference type="ChEBI" id="CHEBI:15378"/>
        <dbReference type="ChEBI" id="CHEBI:43474"/>
        <dbReference type="ChEBI" id="CHEBI:59884"/>
        <dbReference type="ChEBI" id="CHEBI:61314"/>
        <dbReference type="EC" id="3.6.1.73"/>
    </reaction>
</comment>
<evidence type="ECO:0000256" key="9">
    <source>
        <dbReference type="ARBA" id="ARBA00048781"/>
    </source>
</evidence>
<keyword evidence="5 11" id="KW-0460">Magnesium</keyword>
<dbReference type="EMBL" id="CADCTU010000774">
    <property type="protein sequence ID" value="CAA9352506.1"/>
    <property type="molecule type" value="Genomic_DNA"/>
</dbReference>
<comment type="function">
    <text evidence="11">Phosphatase that hydrolyzes non-canonical purine nucleotides such as XTP and ITP to their respective diphosphate derivatives. Probably excludes non-canonical purines from DNA/RNA precursor pool, thus preventing their incorporation into DNA/RNA and avoiding chromosomal lesions.</text>
</comment>
<keyword evidence="3 11" id="KW-0547">Nucleotide-binding</keyword>
<organism evidence="13">
    <name type="scientific">uncultured Gemmatimonadaceae bacterium</name>
    <dbReference type="NCBI Taxonomy" id="246130"/>
    <lineage>
        <taxon>Bacteria</taxon>
        <taxon>Pseudomonadati</taxon>
        <taxon>Gemmatimonadota</taxon>
        <taxon>Gemmatimonadia</taxon>
        <taxon>Gemmatimonadales</taxon>
        <taxon>Gemmatimonadaceae</taxon>
        <taxon>environmental samples</taxon>
    </lineage>
</organism>
<accession>A0A6J4M9N8</accession>
<comment type="caution">
    <text evidence="11">Lacks conserved residue(s) required for the propagation of feature annotation.</text>
</comment>
<dbReference type="GO" id="GO:0006772">
    <property type="term" value="P:thiamine metabolic process"/>
    <property type="evidence" value="ECO:0007669"/>
    <property type="project" value="TreeGrafter"/>
</dbReference>
<keyword evidence="4 11" id="KW-0378">Hydrolase</keyword>
<dbReference type="FunFam" id="3.90.950.10:FF:000002">
    <property type="entry name" value="Inosine/xanthosine triphosphatase"/>
    <property type="match status" value="1"/>
</dbReference>